<proteinExistence type="inferred from homology"/>
<organism evidence="13 14">
    <name type="scientific">Montanilutibacter psychrotolerans</name>
    <dbReference type="NCBI Taxonomy" id="1327343"/>
    <lineage>
        <taxon>Bacteria</taxon>
        <taxon>Pseudomonadati</taxon>
        <taxon>Pseudomonadota</taxon>
        <taxon>Gammaproteobacteria</taxon>
        <taxon>Lysobacterales</taxon>
        <taxon>Lysobacteraceae</taxon>
        <taxon>Montanilutibacter</taxon>
    </lineage>
</organism>
<evidence type="ECO:0000256" key="4">
    <source>
        <dbReference type="ARBA" id="ARBA00022642"/>
    </source>
</evidence>
<comment type="catalytic activity">
    <reaction evidence="10 11">
        <text>nicotinate beta-D-ribonucleotide + ATP + H(+) = deamido-NAD(+) + diphosphate</text>
        <dbReference type="Rhea" id="RHEA:22860"/>
        <dbReference type="ChEBI" id="CHEBI:15378"/>
        <dbReference type="ChEBI" id="CHEBI:30616"/>
        <dbReference type="ChEBI" id="CHEBI:33019"/>
        <dbReference type="ChEBI" id="CHEBI:57502"/>
        <dbReference type="ChEBI" id="CHEBI:58437"/>
        <dbReference type="EC" id="2.7.7.18"/>
    </reaction>
</comment>
<evidence type="ECO:0000256" key="8">
    <source>
        <dbReference type="ARBA" id="ARBA00022840"/>
    </source>
</evidence>
<evidence type="ECO:0000256" key="1">
    <source>
        <dbReference type="ARBA" id="ARBA00002324"/>
    </source>
</evidence>
<evidence type="ECO:0000313" key="14">
    <source>
        <dbReference type="Proteomes" id="UP000267049"/>
    </source>
</evidence>
<evidence type="ECO:0000256" key="3">
    <source>
        <dbReference type="ARBA" id="ARBA00009014"/>
    </source>
</evidence>
<evidence type="ECO:0000256" key="7">
    <source>
        <dbReference type="ARBA" id="ARBA00022741"/>
    </source>
</evidence>
<comment type="function">
    <text evidence="1 11">Catalyzes the reversible adenylation of nicotinate mononucleotide (NaMN) to nicotinic acid adenine dinucleotide (NaAD).</text>
</comment>
<gene>
    <name evidence="11" type="primary">nadD</name>
    <name evidence="13" type="ORF">EER27_02705</name>
</gene>
<evidence type="ECO:0000313" key="13">
    <source>
        <dbReference type="EMBL" id="RNF86555.1"/>
    </source>
</evidence>
<reference evidence="13 14" key="1">
    <citation type="submission" date="2018-11" db="EMBL/GenBank/DDBJ databases">
        <title>Lysobacter cryohumiis sp. nov., isolated from soil in the Tianshan Mountains, Xinjiang, China.</title>
        <authorList>
            <person name="Luo Y."/>
            <person name="Sheng H."/>
        </authorList>
    </citation>
    <scope>NUCLEOTIDE SEQUENCE [LARGE SCALE GENOMIC DNA]</scope>
    <source>
        <strain evidence="13 14">ZS60</strain>
    </source>
</reference>
<dbReference type="CDD" id="cd02165">
    <property type="entry name" value="NMNAT"/>
    <property type="match status" value="1"/>
</dbReference>
<dbReference type="EC" id="2.7.7.18" evidence="11"/>
<keyword evidence="8 11" id="KW-0067">ATP-binding</keyword>
<dbReference type="Proteomes" id="UP000267049">
    <property type="component" value="Unassembled WGS sequence"/>
</dbReference>
<dbReference type="GO" id="GO:0009435">
    <property type="term" value="P:NAD+ biosynthetic process"/>
    <property type="evidence" value="ECO:0007669"/>
    <property type="project" value="UniProtKB-UniRule"/>
</dbReference>
<evidence type="ECO:0000256" key="6">
    <source>
        <dbReference type="ARBA" id="ARBA00022695"/>
    </source>
</evidence>
<keyword evidence="6 11" id="KW-0548">Nucleotidyltransferase</keyword>
<keyword evidence="7 11" id="KW-0547">Nucleotide-binding</keyword>
<dbReference type="InterPro" id="IPR004821">
    <property type="entry name" value="Cyt_trans-like"/>
</dbReference>
<comment type="caution">
    <text evidence="13">The sequence shown here is derived from an EMBL/GenBank/DDBJ whole genome shotgun (WGS) entry which is preliminary data.</text>
</comment>
<dbReference type="GO" id="GO:0004515">
    <property type="term" value="F:nicotinate-nucleotide adenylyltransferase activity"/>
    <property type="evidence" value="ECO:0007669"/>
    <property type="project" value="UniProtKB-UniRule"/>
</dbReference>
<dbReference type="EMBL" id="RIBS01000001">
    <property type="protein sequence ID" value="RNF86555.1"/>
    <property type="molecule type" value="Genomic_DNA"/>
</dbReference>
<dbReference type="Gene3D" id="3.40.50.620">
    <property type="entry name" value="HUPs"/>
    <property type="match status" value="1"/>
</dbReference>
<dbReference type="Pfam" id="PF01467">
    <property type="entry name" value="CTP_transf_like"/>
    <property type="match status" value="1"/>
</dbReference>
<accession>A0A3M8T0S4</accession>
<evidence type="ECO:0000256" key="11">
    <source>
        <dbReference type="HAMAP-Rule" id="MF_00244"/>
    </source>
</evidence>
<name>A0A3M8T0S4_9GAMM</name>
<comment type="similarity">
    <text evidence="3 11">Belongs to the NadD family.</text>
</comment>
<dbReference type="RefSeq" id="WP_123086675.1">
    <property type="nucleotide sequence ID" value="NZ_RIBS01000001.1"/>
</dbReference>
<keyword evidence="14" id="KW-1185">Reference proteome</keyword>
<dbReference type="AlphaFoldDB" id="A0A3M8T0S4"/>
<keyword evidence="4 11" id="KW-0662">Pyridine nucleotide biosynthesis</keyword>
<dbReference type="HAMAP" id="MF_00244">
    <property type="entry name" value="NaMN_adenylyltr"/>
    <property type="match status" value="1"/>
</dbReference>
<evidence type="ECO:0000256" key="2">
    <source>
        <dbReference type="ARBA" id="ARBA00005019"/>
    </source>
</evidence>
<dbReference type="SUPFAM" id="SSF52374">
    <property type="entry name" value="Nucleotidylyl transferase"/>
    <property type="match status" value="1"/>
</dbReference>
<dbReference type="InterPro" id="IPR005248">
    <property type="entry name" value="NadD/NMNAT"/>
</dbReference>
<dbReference type="NCBIfam" id="NF000839">
    <property type="entry name" value="PRK00071.1-1"/>
    <property type="match status" value="1"/>
</dbReference>
<evidence type="ECO:0000256" key="9">
    <source>
        <dbReference type="ARBA" id="ARBA00023027"/>
    </source>
</evidence>
<dbReference type="UniPathway" id="UPA00253">
    <property type="reaction ID" value="UER00332"/>
</dbReference>
<evidence type="ECO:0000256" key="5">
    <source>
        <dbReference type="ARBA" id="ARBA00022679"/>
    </source>
</evidence>
<dbReference type="NCBIfam" id="TIGR00125">
    <property type="entry name" value="cyt_tran_rel"/>
    <property type="match status" value="1"/>
</dbReference>
<dbReference type="GO" id="GO:0005524">
    <property type="term" value="F:ATP binding"/>
    <property type="evidence" value="ECO:0007669"/>
    <property type="project" value="UniProtKB-KW"/>
</dbReference>
<evidence type="ECO:0000259" key="12">
    <source>
        <dbReference type="Pfam" id="PF01467"/>
    </source>
</evidence>
<feature type="domain" description="Cytidyltransferase-like" evidence="12">
    <location>
        <begin position="7"/>
        <end position="191"/>
    </location>
</feature>
<protein>
    <recommendedName>
        <fullName evidence="11">Probable nicotinate-nucleotide adenylyltransferase</fullName>
        <ecNumber evidence="11">2.7.7.18</ecNumber>
    </recommendedName>
    <alternativeName>
        <fullName evidence="11">Deamido-NAD(+) diphosphorylase</fullName>
    </alternativeName>
    <alternativeName>
        <fullName evidence="11">Deamido-NAD(+) pyrophosphorylase</fullName>
    </alternativeName>
    <alternativeName>
        <fullName evidence="11">Nicotinate mononucleotide adenylyltransferase</fullName>
        <shortName evidence="11">NaMN adenylyltransferase</shortName>
    </alternativeName>
</protein>
<keyword evidence="9 11" id="KW-0520">NAD</keyword>
<dbReference type="PANTHER" id="PTHR39321">
    <property type="entry name" value="NICOTINATE-NUCLEOTIDE ADENYLYLTRANSFERASE-RELATED"/>
    <property type="match status" value="1"/>
</dbReference>
<dbReference type="NCBIfam" id="TIGR00482">
    <property type="entry name" value="nicotinate (nicotinamide) nucleotide adenylyltransferase"/>
    <property type="match status" value="1"/>
</dbReference>
<keyword evidence="5 11" id="KW-0808">Transferase</keyword>
<dbReference type="OrthoDB" id="5295945at2"/>
<dbReference type="InterPro" id="IPR014729">
    <property type="entry name" value="Rossmann-like_a/b/a_fold"/>
</dbReference>
<evidence type="ECO:0000256" key="10">
    <source>
        <dbReference type="ARBA" id="ARBA00048721"/>
    </source>
</evidence>
<dbReference type="PANTHER" id="PTHR39321:SF3">
    <property type="entry name" value="PHOSPHOPANTETHEINE ADENYLYLTRANSFERASE"/>
    <property type="match status" value="1"/>
</dbReference>
<sequence>MTGLQVWYGGTFDPVHDAHMAIARAARDTLGATVHLLPAADPPHKDATHADASQRARMLDIAIAGEPGLRVDRRELRRGGPSYSVDTLAELRTELGTDAPIAWLVGGDSLLSLHTWHRWRELFAHAHVLAVQRPGAVLDAATMGVRSPDVMAEVGPRWREASALRDSPSGGFAVLELENLRPESSTELRRRIAAGEGWRDWVPAPVAGYILHRGLYRVAEAGGATA</sequence>
<comment type="pathway">
    <text evidence="2 11">Cofactor biosynthesis; NAD(+) biosynthesis; deamido-NAD(+) from nicotinate D-ribonucleotide: step 1/1.</text>
</comment>